<feature type="compositionally biased region" description="Low complexity" evidence="1">
    <location>
        <begin position="95"/>
        <end position="112"/>
    </location>
</feature>
<evidence type="ECO:0000313" key="3">
    <source>
        <dbReference type="Proteomes" id="UP000284706"/>
    </source>
</evidence>
<dbReference type="EMBL" id="NHYE01000160">
    <property type="protein sequence ID" value="PPR07193.1"/>
    <property type="molecule type" value="Genomic_DNA"/>
</dbReference>
<gene>
    <name evidence="2" type="ORF">CVT26_012627</name>
</gene>
<dbReference type="Proteomes" id="UP000284706">
    <property type="component" value="Unassembled WGS sequence"/>
</dbReference>
<evidence type="ECO:0000256" key="1">
    <source>
        <dbReference type="SAM" id="MobiDB-lite"/>
    </source>
</evidence>
<evidence type="ECO:0000313" key="2">
    <source>
        <dbReference type="EMBL" id="PPR07193.1"/>
    </source>
</evidence>
<name>A0A409YW55_9AGAR</name>
<reference evidence="2 3" key="1">
    <citation type="journal article" date="2018" name="Evol. Lett.">
        <title>Horizontal gene cluster transfer increased hallucinogenic mushroom diversity.</title>
        <authorList>
            <person name="Reynolds H.T."/>
            <person name="Vijayakumar V."/>
            <person name="Gluck-Thaler E."/>
            <person name="Korotkin H.B."/>
            <person name="Matheny P.B."/>
            <person name="Slot J.C."/>
        </authorList>
    </citation>
    <scope>NUCLEOTIDE SEQUENCE [LARGE SCALE GENOMIC DNA]</scope>
    <source>
        <strain evidence="2 3">SRW20</strain>
    </source>
</reference>
<proteinExistence type="predicted"/>
<organism evidence="2 3">
    <name type="scientific">Gymnopilus dilepis</name>
    <dbReference type="NCBI Taxonomy" id="231916"/>
    <lineage>
        <taxon>Eukaryota</taxon>
        <taxon>Fungi</taxon>
        <taxon>Dikarya</taxon>
        <taxon>Basidiomycota</taxon>
        <taxon>Agaricomycotina</taxon>
        <taxon>Agaricomycetes</taxon>
        <taxon>Agaricomycetidae</taxon>
        <taxon>Agaricales</taxon>
        <taxon>Agaricineae</taxon>
        <taxon>Hymenogastraceae</taxon>
        <taxon>Gymnopilus</taxon>
    </lineage>
</organism>
<sequence length="211" mass="23126">MSIFVRPESPPPRQPSPDIFLTPLPYPHPRRVHSQPRLGQDSPVSPPGLATSARTMHSSRSFDGFSSHTTPPDDEQCVLTVLRRPQTSSPFSDVSGTNSPHSLSPSSNSKTHVPSPPQTSVLHSHPARPKPSDASPSWPHAILDSKPLSKTTVLVRESDFGENRETPAASILEPKQSLPALEKHKSMGMACLRFFRFSGWQRQHRTAVAAL</sequence>
<dbReference type="InParanoid" id="A0A409YW55"/>
<protein>
    <submittedName>
        <fullName evidence="2">Uncharacterized protein</fullName>
    </submittedName>
</protein>
<accession>A0A409YW55</accession>
<feature type="region of interest" description="Disordered" evidence="1">
    <location>
        <begin position="1"/>
        <end position="144"/>
    </location>
</feature>
<keyword evidence="3" id="KW-1185">Reference proteome</keyword>
<comment type="caution">
    <text evidence="2">The sequence shown here is derived from an EMBL/GenBank/DDBJ whole genome shotgun (WGS) entry which is preliminary data.</text>
</comment>
<dbReference type="AlphaFoldDB" id="A0A409YW55"/>
<dbReference type="OrthoDB" id="3048261at2759"/>
<feature type="compositionally biased region" description="Polar residues" evidence="1">
    <location>
        <begin position="85"/>
        <end position="94"/>
    </location>
</feature>
<feature type="compositionally biased region" description="Polar residues" evidence="1">
    <location>
        <begin position="52"/>
        <end position="70"/>
    </location>
</feature>